<dbReference type="InterPro" id="IPR058533">
    <property type="entry name" value="Cation_efflux_TM"/>
</dbReference>
<proteinExistence type="predicted"/>
<dbReference type="GO" id="GO:0005385">
    <property type="term" value="F:zinc ion transmembrane transporter activity"/>
    <property type="evidence" value="ECO:0007669"/>
    <property type="project" value="TreeGrafter"/>
</dbReference>
<comment type="subcellular location">
    <subcellularLocation>
        <location evidence="1">Membrane</location>
        <topology evidence="1">Multi-pass membrane protein</topology>
    </subcellularLocation>
</comment>
<dbReference type="OrthoDB" id="9799649at2"/>
<dbReference type="KEGG" id="hmi:soil367_05535"/>
<keyword evidence="3" id="KW-0862">Zinc</keyword>
<evidence type="ECO:0000256" key="6">
    <source>
        <dbReference type="SAM" id="Phobius"/>
    </source>
</evidence>
<accession>A0A4P7XFQ1</accession>
<dbReference type="InterPro" id="IPR050681">
    <property type="entry name" value="CDF/SLC30A"/>
</dbReference>
<evidence type="ECO:0000313" key="9">
    <source>
        <dbReference type="Proteomes" id="UP000298049"/>
    </source>
</evidence>
<feature type="transmembrane region" description="Helical" evidence="6">
    <location>
        <begin position="154"/>
        <end position="171"/>
    </location>
</feature>
<keyword evidence="5 6" id="KW-0472">Membrane</keyword>
<dbReference type="EMBL" id="CP031093">
    <property type="protein sequence ID" value="QCF25433.1"/>
    <property type="molecule type" value="Genomic_DNA"/>
</dbReference>
<evidence type="ECO:0000256" key="1">
    <source>
        <dbReference type="ARBA" id="ARBA00004141"/>
    </source>
</evidence>
<dbReference type="InterPro" id="IPR027469">
    <property type="entry name" value="Cation_efflux_TMD_sf"/>
</dbReference>
<evidence type="ECO:0000256" key="4">
    <source>
        <dbReference type="ARBA" id="ARBA00022989"/>
    </source>
</evidence>
<feature type="domain" description="Cation efflux protein transmembrane" evidence="7">
    <location>
        <begin position="24"/>
        <end position="73"/>
    </location>
</feature>
<protein>
    <submittedName>
        <fullName evidence="8">Cation transporter</fullName>
    </submittedName>
</protein>
<dbReference type="Proteomes" id="UP000298049">
    <property type="component" value="Chromosome"/>
</dbReference>
<feature type="transmembrane region" description="Helical" evidence="6">
    <location>
        <begin position="86"/>
        <end position="105"/>
    </location>
</feature>
<organism evidence="8 9">
    <name type="scientific">Hydrocarboniclastica marina</name>
    <dbReference type="NCBI Taxonomy" id="2259620"/>
    <lineage>
        <taxon>Bacteria</taxon>
        <taxon>Pseudomonadati</taxon>
        <taxon>Pseudomonadota</taxon>
        <taxon>Gammaproteobacteria</taxon>
        <taxon>Alteromonadales</taxon>
        <taxon>Alteromonadaceae</taxon>
        <taxon>Hydrocarboniclastica</taxon>
    </lineage>
</organism>
<evidence type="ECO:0000256" key="5">
    <source>
        <dbReference type="ARBA" id="ARBA00023136"/>
    </source>
</evidence>
<keyword evidence="3" id="KW-0864">Zinc transport</keyword>
<sequence>MSGSCCENSCSAPGPEDSRFRKILWVALVLNGAMFFVEIVGGARAGSVSLLADAVDFLGDAANYAISLLVLSMGLLWRARAALVKGATMAVYGIAILGVAGWNAIQGQPPEPMTMGIIGTLALMVNVLVALLLYAFRSGDANMRSVWLCSRNDAIGNLAVLAAALGVLGTGSAWPDLLVAALMASLGLTSAVTVLRQARQELRQLDLNDRAAERAHHGSESREARG</sequence>
<evidence type="ECO:0000256" key="3">
    <source>
        <dbReference type="ARBA" id="ARBA00022906"/>
    </source>
</evidence>
<dbReference type="AlphaFoldDB" id="A0A4P7XFQ1"/>
<evidence type="ECO:0000256" key="2">
    <source>
        <dbReference type="ARBA" id="ARBA00022692"/>
    </source>
</evidence>
<keyword evidence="3" id="KW-0813">Transport</keyword>
<keyword evidence="3" id="KW-0406">Ion transport</keyword>
<dbReference type="Gene3D" id="1.20.1510.10">
    <property type="entry name" value="Cation efflux protein transmembrane domain"/>
    <property type="match status" value="1"/>
</dbReference>
<dbReference type="PANTHER" id="PTHR11562">
    <property type="entry name" value="CATION EFFLUX PROTEIN/ ZINC TRANSPORTER"/>
    <property type="match status" value="1"/>
</dbReference>
<dbReference type="PANTHER" id="PTHR11562:SF17">
    <property type="entry name" value="RE54080P-RELATED"/>
    <property type="match status" value="1"/>
</dbReference>
<reference evidence="8 9" key="1">
    <citation type="submission" date="2018-07" db="EMBL/GenBank/DDBJ databases">
        <title>Marsedoiliclastica nanhaica gen. nov. sp. nov., a novel marine hydrocarbonoclastic bacterium isolated from an in-situ enriched hydrocarbon-degrading consortium in deep-sea sediment.</title>
        <authorList>
            <person name="Dong C."/>
            <person name="Ma T."/>
            <person name="Liu R."/>
            <person name="Shao Z."/>
        </authorList>
    </citation>
    <scope>NUCLEOTIDE SEQUENCE [LARGE SCALE GENOMIC DNA]</scope>
    <source>
        <strain evidence="9">soil36-7</strain>
    </source>
</reference>
<keyword evidence="9" id="KW-1185">Reference proteome</keyword>
<evidence type="ECO:0000313" key="8">
    <source>
        <dbReference type="EMBL" id="QCF25433.1"/>
    </source>
</evidence>
<feature type="transmembrane region" description="Helical" evidence="6">
    <location>
        <begin position="23"/>
        <end position="41"/>
    </location>
</feature>
<feature type="transmembrane region" description="Helical" evidence="6">
    <location>
        <begin position="61"/>
        <end position="79"/>
    </location>
</feature>
<keyword evidence="4 6" id="KW-1133">Transmembrane helix</keyword>
<keyword evidence="2 6" id="KW-0812">Transmembrane</keyword>
<gene>
    <name evidence="8" type="ORF">soil367_05535</name>
</gene>
<dbReference type="Pfam" id="PF01545">
    <property type="entry name" value="Cation_efflux"/>
    <property type="match status" value="2"/>
</dbReference>
<dbReference type="RefSeq" id="WP_136547702.1">
    <property type="nucleotide sequence ID" value="NZ_CP031093.1"/>
</dbReference>
<dbReference type="GO" id="GO:0005886">
    <property type="term" value="C:plasma membrane"/>
    <property type="evidence" value="ECO:0007669"/>
    <property type="project" value="TreeGrafter"/>
</dbReference>
<feature type="transmembrane region" description="Helical" evidence="6">
    <location>
        <begin position="117"/>
        <end position="134"/>
    </location>
</feature>
<feature type="domain" description="Cation efflux protein transmembrane" evidence="7">
    <location>
        <begin position="81"/>
        <end position="202"/>
    </location>
</feature>
<evidence type="ECO:0000259" key="7">
    <source>
        <dbReference type="Pfam" id="PF01545"/>
    </source>
</evidence>
<dbReference type="SUPFAM" id="SSF161111">
    <property type="entry name" value="Cation efflux protein transmembrane domain-like"/>
    <property type="match status" value="1"/>
</dbReference>
<name>A0A4P7XFQ1_9ALTE</name>
<feature type="transmembrane region" description="Helical" evidence="6">
    <location>
        <begin position="177"/>
        <end position="195"/>
    </location>
</feature>